<comment type="caution">
    <text evidence="2">The sequence shown here is derived from an EMBL/GenBank/DDBJ whole genome shotgun (WGS) entry which is preliminary data.</text>
</comment>
<dbReference type="HOGENOM" id="CLU_050021_1_0_9"/>
<dbReference type="STRING" id="41997.RV16_GL002133"/>
<dbReference type="Proteomes" id="UP000014136">
    <property type="component" value="Unassembled WGS sequence"/>
</dbReference>
<feature type="domain" description="CRISPR-associated protein Cas6 C-terminal" evidence="1">
    <location>
        <begin position="160"/>
        <end position="282"/>
    </location>
</feature>
<evidence type="ECO:0000313" key="3">
    <source>
        <dbReference type="Proteomes" id="UP000014136"/>
    </source>
</evidence>
<name>S0JQD4_9ENTE</name>
<evidence type="ECO:0000259" key="1">
    <source>
        <dbReference type="Pfam" id="PF10040"/>
    </source>
</evidence>
<keyword evidence="3" id="KW-1185">Reference proteome</keyword>
<dbReference type="PATRIC" id="fig|1139996.3.peg.1088"/>
<accession>S0JQD4</accession>
<dbReference type="Gene3D" id="3.30.70.1900">
    <property type="match status" value="1"/>
</dbReference>
<dbReference type="OrthoDB" id="9787241at2"/>
<dbReference type="RefSeq" id="WP_016174901.1">
    <property type="nucleotide sequence ID" value="NZ_KE136389.1"/>
</dbReference>
<dbReference type="AlphaFoldDB" id="S0JQD4"/>
<evidence type="ECO:0000313" key="2">
    <source>
        <dbReference type="EMBL" id="EOT29151.1"/>
    </source>
</evidence>
<gene>
    <name evidence="2" type="ORF">OMQ_01103</name>
</gene>
<protein>
    <recommendedName>
        <fullName evidence="1">CRISPR-associated protein Cas6 C-terminal domain-containing protein</fullName>
    </recommendedName>
</protein>
<dbReference type="EMBL" id="AHYT01000004">
    <property type="protein sequence ID" value="EOT29151.1"/>
    <property type="molecule type" value="Genomic_DNA"/>
</dbReference>
<proteinExistence type="predicted"/>
<sequence length="287" mass="33424">MFEYMNSITLQATFVAKESGNLPPYLGSTIRGIFGHTLHRMVDLQTYKKYFSDTKTSAGSVKPFVIYVSTQDKTSWHKGDQCVFDLTYFGINVEGISLIIHAIQQMNYTGWGVQKISFELLKITNPVTQKLVWRENQLWLKNARPQPLICNQVDTSFVYMDFVTPLRLEKSHELIEEPSFTDIIRALARRMSLISQAYTKHQMEWNLETMLAEVEKVQMVDHNWQRDKFRRYSMNQKDNELRMDNIIGSFSFKGEITPFTPLLEAGKRLHIGRDSTHGFGYYTVDYS</sequence>
<organism evidence="2 3">
    <name type="scientific">Enterococcus saccharolyticus subsp. saccharolyticus ATCC 43076</name>
    <dbReference type="NCBI Taxonomy" id="1139996"/>
    <lineage>
        <taxon>Bacteria</taxon>
        <taxon>Bacillati</taxon>
        <taxon>Bacillota</taxon>
        <taxon>Bacilli</taxon>
        <taxon>Lactobacillales</taxon>
        <taxon>Enterococcaceae</taxon>
        <taxon>Enterococcus</taxon>
    </lineage>
</organism>
<reference evidence="2 3" key="1">
    <citation type="submission" date="2013-03" db="EMBL/GenBank/DDBJ databases">
        <title>The Genome Sequence of Enterococcus saccharolyticus ATCC_43076 (Illumina only assembly).</title>
        <authorList>
            <consortium name="The Broad Institute Genomics Platform"/>
            <consortium name="The Broad Institute Genome Sequencing Center for Infectious Disease"/>
            <person name="Earl A."/>
            <person name="Russ C."/>
            <person name="Gilmore M."/>
            <person name="Surin D."/>
            <person name="Walker B."/>
            <person name="Young S."/>
            <person name="Zeng Q."/>
            <person name="Gargeya S."/>
            <person name="Fitzgerald M."/>
            <person name="Haas B."/>
            <person name="Abouelleil A."/>
            <person name="Allen A.W."/>
            <person name="Alvarado L."/>
            <person name="Arachchi H.M."/>
            <person name="Berlin A.M."/>
            <person name="Chapman S.B."/>
            <person name="Gainer-Dewar J."/>
            <person name="Goldberg J."/>
            <person name="Griggs A."/>
            <person name="Gujja S."/>
            <person name="Hansen M."/>
            <person name="Howarth C."/>
            <person name="Imamovic A."/>
            <person name="Ireland A."/>
            <person name="Larimer J."/>
            <person name="McCowan C."/>
            <person name="Murphy C."/>
            <person name="Pearson M."/>
            <person name="Poon T.W."/>
            <person name="Priest M."/>
            <person name="Roberts A."/>
            <person name="Saif S."/>
            <person name="Shea T."/>
            <person name="Sisk P."/>
            <person name="Sykes S."/>
            <person name="Wortman J."/>
            <person name="Nusbaum C."/>
            <person name="Birren B."/>
        </authorList>
    </citation>
    <scope>NUCLEOTIDE SEQUENCE [LARGE SCALE GENOMIC DNA]</scope>
    <source>
        <strain evidence="2 3">ATCC 43076</strain>
    </source>
</reference>
<dbReference type="eggNOG" id="COG5551">
    <property type="taxonomic scope" value="Bacteria"/>
</dbReference>
<dbReference type="Pfam" id="PF10040">
    <property type="entry name" value="CRISPR_Cas6"/>
    <property type="match status" value="1"/>
</dbReference>
<dbReference type="InterPro" id="IPR019267">
    <property type="entry name" value="CRISPR-assoc_Cas6_C"/>
</dbReference>